<name>A0A4R5N6R7_9LACO</name>
<feature type="transmembrane region" description="Helical" evidence="1">
    <location>
        <begin position="6"/>
        <end position="22"/>
    </location>
</feature>
<dbReference type="AlphaFoldDB" id="A0A4R5N6R7"/>
<reference evidence="2 3" key="1">
    <citation type="journal article" date="2019" name="Appl. Microbiol. Biotechnol.">
        <title>Uncovering carbohydrate metabolism through a genotype-phenotype association study of 56 lactic acid bacteria genomes.</title>
        <authorList>
            <person name="Buron-Moles G."/>
            <person name="Chailyan A."/>
            <person name="Dolejs I."/>
            <person name="Forster J."/>
            <person name="Miks M.H."/>
        </authorList>
    </citation>
    <scope>NUCLEOTIDE SEQUENCE [LARGE SCALE GENOMIC DNA]</scope>
    <source>
        <strain evidence="2 3">ATCC 700006</strain>
    </source>
</reference>
<dbReference type="RefSeq" id="WP_133264697.1">
    <property type="nucleotide sequence ID" value="NZ_PUFI01000016.1"/>
</dbReference>
<accession>A0A4R5N6R7</accession>
<feature type="transmembrane region" description="Helical" evidence="1">
    <location>
        <begin position="60"/>
        <end position="78"/>
    </location>
</feature>
<protein>
    <submittedName>
        <fullName evidence="2">Uncharacterized protein</fullName>
    </submittedName>
</protein>
<sequence>MMSTTNFLFFTLISVIIITNTPQYKKSKFYQFILPYRGIVLIMTGIALFINALLTTHGVILFMFPMMFILLGVIYTMIDKQKHKTK</sequence>
<evidence type="ECO:0000313" key="2">
    <source>
        <dbReference type="EMBL" id="TDG67230.1"/>
    </source>
</evidence>
<proteinExistence type="predicted"/>
<organism evidence="2 3">
    <name type="scientific">Leuconostoc fallax</name>
    <dbReference type="NCBI Taxonomy" id="1251"/>
    <lineage>
        <taxon>Bacteria</taxon>
        <taxon>Bacillati</taxon>
        <taxon>Bacillota</taxon>
        <taxon>Bacilli</taxon>
        <taxon>Lactobacillales</taxon>
        <taxon>Lactobacillaceae</taxon>
        <taxon>Leuconostoc</taxon>
    </lineage>
</organism>
<keyword evidence="1" id="KW-0472">Membrane</keyword>
<keyword evidence="1" id="KW-1133">Transmembrane helix</keyword>
<keyword evidence="1" id="KW-0812">Transmembrane</keyword>
<gene>
    <name evidence="2" type="ORF">C5L23_000184</name>
</gene>
<feature type="transmembrane region" description="Helical" evidence="1">
    <location>
        <begin position="34"/>
        <end position="54"/>
    </location>
</feature>
<keyword evidence="3" id="KW-1185">Reference proteome</keyword>
<comment type="caution">
    <text evidence="2">The sequence shown here is derived from an EMBL/GenBank/DDBJ whole genome shotgun (WGS) entry which is preliminary data.</text>
</comment>
<dbReference type="EMBL" id="PUFI01000016">
    <property type="protein sequence ID" value="TDG67230.1"/>
    <property type="molecule type" value="Genomic_DNA"/>
</dbReference>
<dbReference type="Proteomes" id="UP000295681">
    <property type="component" value="Unassembled WGS sequence"/>
</dbReference>
<evidence type="ECO:0000256" key="1">
    <source>
        <dbReference type="SAM" id="Phobius"/>
    </source>
</evidence>
<evidence type="ECO:0000313" key="3">
    <source>
        <dbReference type="Proteomes" id="UP000295681"/>
    </source>
</evidence>